<dbReference type="Pfam" id="PF01925">
    <property type="entry name" value="TauE"/>
    <property type="match status" value="1"/>
</dbReference>
<dbReference type="EMBL" id="CP011541">
    <property type="protein sequence ID" value="AKK03724.1"/>
    <property type="molecule type" value="Genomic_DNA"/>
</dbReference>
<dbReference type="PANTHER" id="PTHR30269">
    <property type="entry name" value="TRANSMEMBRANE PROTEIN YFCA"/>
    <property type="match status" value="1"/>
</dbReference>
<evidence type="ECO:0000256" key="5">
    <source>
        <dbReference type="ARBA" id="ARBA00022692"/>
    </source>
</evidence>
<dbReference type="InterPro" id="IPR052017">
    <property type="entry name" value="TSUP"/>
</dbReference>
<dbReference type="OrthoDB" id="5472127at2"/>
<proteinExistence type="inferred from homology"/>
<dbReference type="PATRIC" id="fig|1050174.4.peg.1891"/>
<feature type="transmembrane region" description="Helical" evidence="8">
    <location>
        <begin position="221"/>
        <end position="241"/>
    </location>
</feature>
<reference evidence="9 10" key="1">
    <citation type="submission" date="2015-05" db="EMBL/GenBank/DDBJ databases">
        <title>Complete genome sequence of Corynebacterium epidermidicanis DSM 45586, isolated from the skin of a dog suffering from pruritus.</title>
        <authorList>
            <person name="Ruckert C."/>
            <person name="Albersmeier A."/>
            <person name="Winkler A."/>
            <person name="Tauch A."/>
        </authorList>
    </citation>
    <scope>NUCLEOTIDE SEQUENCE [LARGE SCALE GENOMIC DNA]</scope>
    <source>
        <strain evidence="9 10">DSM 45586</strain>
    </source>
</reference>
<accession>A0A0G3GRH9</accession>
<gene>
    <name evidence="9" type="ORF">CEPID_09395</name>
</gene>
<evidence type="ECO:0000256" key="1">
    <source>
        <dbReference type="ARBA" id="ARBA00004651"/>
    </source>
</evidence>
<dbReference type="KEGG" id="cei:CEPID_09395"/>
<evidence type="ECO:0000256" key="3">
    <source>
        <dbReference type="ARBA" id="ARBA00022448"/>
    </source>
</evidence>
<dbReference type="GO" id="GO:0005886">
    <property type="term" value="C:plasma membrane"/>
    <property type="evidence" value="ECO:0007669"/>
    <property type="project" value="UniProtKB-SubCell"/>
</dbReference>
<feature type="transmembrane region" description="Helical" evidence="8">
    <location>
        <begin position="39"/>
        <end position="66"/>
    </location>
</feature>
<evidence type="ECO:0000256" key="8">
    <source>
        <dbReference type="RuleBase" id="RU363041"/>
    </source>
</evidence>
<dbReference type="InterPro" id="IPR002781">
    <property type="entry name" value="TM_pro_TauE-like"/>
</dbReference>
<evidence type="ECO:0000313" key="10">
    <source>
        <dbReference type="Proteomes" id="UP000035368"/>
    </source>
</evidence>
<keyword evidence="7 8" id="KW-0472">Membrane</keyword>
<dbReference type="STRING" id="1050174.CEPID_09395"/>
<dbReference type="Proteomes" id="UP000035368">
    <property type="component" value="Chromosome"/>
</dbReference>
<evidence type="ECO:0000256" key="7">
    <source>
        <dbReference type="ARBA" id="ARBA00023136"/>
    </source>
</evidence>
<evidence type="ECO:0000256" key="6">
    <source>
        <dbReference type="ARBA" id="ARBA00022989"/>
    </source>
</evidence>
<keyword evidence="4 8" id="KW-1003">Cell membrane</keyword>
<evidence type="ECO:0000256" key="2">
    <source>
        <dbReference type="ARBA" id="ARBA00009142"/>
    </source>
</evidence>
<feature type="transmembrane region" description="Helical" evidence="8">
    <location>
        <begin position="78"/>
        <end position="96"/>
    </location>
</feature>
<comment type="similarity">
    <text evidence="2 8">Belongs to the 4-toluene sulfonate uptake permease (TSUP) (TC 2.A.102) family.</text>
</comment>
<organism evidence="9 10">
    <name type="scientific">Corynebacterium epidermidicanis</name>
    <dbReference type="NCBI Taxonomy" id="1050174"/>
    <lineage>
        <taxon>Bacteria</taxon>
        <taxon>Bacillati</taxon>
        <taxon>Actinomycetota</taxon>
        <taxon>Actinomycetes</taxon>
        <taxon>Mycobacteriales</taxon>
        <taxon>Corynebacteriaceae</taxon>
        <taxon>Corynebacterium</taxon>
    </lineage>
</organism>
<keyword evidence="10" id="KW-1185">Reference proteome</keyword>
<dbReference type="GO" id="GO:0016491">
    <property type="term" value="F:oxidoreductase activity"/>
    <property type="evidence" value="ECO:0007669"/>
    <property type="project" value="UniProtKB-KW"/>
</dbReference>
<feature type="transmembrane region" description="Helical" evidence="8">
    <location>
        <begin position="132"/>
        <end position="150"/>
    </location>
</feature>
<keyword evidence="6 8" id="KW-1133">Transmembrane helix</keyword>
<feature type="transmembrane region" description="Helical" evidence="8">
    <location>
        <begin position="253"/>
        <end position="279"/>
    </location>
</feature>
<sequence length="280" mass="29443">MKDVRISFISPNLPGGFADSRASRSSGGLDFHLVLTSTVLIYVFIAVLILFGSITQGTIGFGLGTIATPFIAMLKPELVPTLILILALFIASYTLSKNYRETSWRIVAISCLARIPGSLVGAWALTLLSHDGLSIMIGVAVLLAMSLSGLGWSPQPSTQNTVVAGVASGFLGTTTSIGGPPMALVLKRFNPAQVRGTLSATFVLGCIISLSILTWNHQATLHQVSVAAAYLPLVALGLYIANRLNKRIDAVMLNRIVIVVAVSAALVLIVQSGAALMMAR</sequence>
<name>A0A0G3GRH9_9CORY</name>
<feature type="transmembrane region" description="Helical" evidence="8">
    <location>
        <begin position="198"/>
        <end position="215"/>
    </location>
</feature>
<keyword evidence="9" id="KW-0560">Oxidoreductase</keyword>
<feature type="transmembrane region" description="Helical" evidence="8">
    <location>
        <begin position="102"/>
        <end position="125"/>
    </location>
</feature>
<dbReference type="PANTHER" id="PTHR30269:SF37">
    <property type="entry name" value="MEMBRANE TRANSPORTER PROTEIN"/>
    <property type="match status" value="1"/>
</dbReference>
<protein>
    <recommendedName>
        <fullName evidence="8">Probable membrane transporter protein</fullName>
    </recommendedName>
</protein>
<keyword evidence="3" id="KW-0813">Transport</keyword>
<keyword evidence="5 8" id="KW-0812">Transmembrane</keyword>
<comment type="subcellular location">
    <subcellularLocation>
        <location evidence="1 8">Cell membrane</location>
        <topology evidence="1 8">Multi-pass membrane protein</topology>
    </subcellularLocation>
</comment>
<dbReference type="AlphaFoldDB" id="A0A0G3GRH9"/>
<evidence type="ECO:0000256" key="4">
    <source>
        <dbReference type="ARBA" id="ARBA00022475"/>
    </source>
</evidence>
<evidence type="ECO:0000313" key="9">
    <source>
        <dbReference type="EMBL" id="AKK03724.1"/>
    </source>
</evidence>